<dbReference type="InterPro" id="IPR004330">
    <property type="entry name" value="FAR1_DNA_bnd_dom"/>
</dbReference>
<dbReference type="InterPro" id="IPR007527">
    <property type="entry name" value="Znf_SWIM"/>
</dbReference>
<evidence type="ECO:0000256" key="9">
    <source>
        <dbReference type="PROSITE-ProRule" id="PRU00325"/>
    </source>
</evidence>
<dbReference type="SUPFAM" id="SSF88659">
    <property type="entry name" value="Sigma3 and sigma4 domains of RNA polymerase sigma factors"/>
    <property type="match status" value="2"/>
</dbReference>
<dbReference type="InterPro" id="IPR006564">
    <property type="entry name" value="Znf_PMZ"/>
</dbReference>
<feature type="domain" description="SWIM-type" evidence="11">
    <location>
        <begin position="695"/>
        <end position="731"/>
    </location>
</feature>
<feature type="compositionally biased region" description="Basic and acidic residues" evidence="10">
    <location>
        <begin position="1478"/>
        <end position="1510"/>
    </location>
</feature>
<keyword evidence="4" id="KW-0862">Zinc</keyword>
<gene>
    <name evidence="12" type="ORF">MUK42_10477</name>
</gene>
<dbReference type="InterPro" id="IPR018289">
    <property type="entry name" value="MULE_transposase_dom"/>
</dbReference>
<proteinExistence type="inferred from homology"/>
<evidence type="ECO:0000313" key="13">
    <source>
        <dbReference type="Proteomes" id="UP001055439"/>
    </source>
</evidence>
<dbReference type="GO" id="GO:0008270">
    <property type="term" value="F:zinc ion binding"/>
    <property type="evidence" value="ECO:0007669"/>
    <property type="project" value="UniProtKB-KW"/>
</dbReference>
<feature type="region of interest" description="Disordered" evidence="10">
    <location>
        <begin position="1469"/>
        <end position="1510"/>
    </location>
</feature>
<dbReference type="GO" id="GO:0006352">
    <property type="term" value="P:DNA-templated transcription initiation"/>
    <property type="evidence" value="ECO:0007669"/>
    <property type="project" value="InterPro"/>
</dbReference>
<evidence type="ECO:0000256" key="7">
    <source>
        <dbReference type="ARBA" id="ARBA00023125"/>
    </source>
</evidence>
<dbReference type="NCBIfam" id="TIGR02937">
    <property type="entry name" value="sigma70-ECF"/>
    <property type="match status" value="1"/>
</dbReference>
<keyword evidence="5" id="KW-0805">Transcription regulation</keyword>
<dbReference type="PROSITE" id="PS50966">
    <property type="entry name" value="ZF_SWIM"/>
    <property type="match status" value="1"/>
</dbReference>
<sequence>MDGNSHGVNGLIEQHVDLEDDSINFWTTLGVSPHVHVVEPEHHLVPQHQHHHIEQQQQQQQQQPLELVEQSVRRELFAVEGDPRIEPFVGMEFESGEAAKTFYIAYAGRVGFSVRIARSRRSKCNESIIMLRFVCSREGFSREKRIIAGKKTRKRAASIREGCKAMLEVIRRGDERWVVTKLVKEHNHEVGMPSRVHYIATEGDAVMDPYIGMEFESLEVAKTFYYAYASRVGFEARVRQSRRSLHDESLKMLKLVCSKHRYHAGRDNGSDENKRVQNQDPSKEGCDALFEIIRKDADIWIVSKLVLEHNHELKPSPPSKVRCIRSQGEILVIAKNFADTRNLLLNGQDLQYPREIRYNDFGPDDAQSLLEYFKKTQIENPAFYYAVHIENTNCMTNIFWADSKARMAYYYFGDAVRFETKYRNNKELMPIVMFTGVNNHLQPVLFGCALLVDETEASFAWLFENWLAAMPALPPVSLITELNRTITLAVAKALPQTCHCFCKAHVLSTIQDELPDLFSERVPFEGELRTCIDESETTELFESCWVALINKYGLKENAYMQSLYNIRQQWVPVFVKQTFLAEVPGSQRCGNFDKVIEKYFTTKTLLRVAVRQLSQMLASQYEKEAQAEFVTLFEKPFLRTASPMEKQAAGIYTRSIFDRFQEEFVESLGYHVDKIEDGPISKYRVMRNEEDDEAYSVYFNVTENKAHCGCCMFEFSGILCRHAIRVFIVNGVRTLPNNYILKRWTKHAKSGSVLDDYGIELRGYADDPSIARYNDLCRDAIRCAREGATSIEFYTVAKDSLQKAVNEIVSTKQKRGQQTLQSFIASQKKQTKKVAKITPSKDASGKNLRKLTSIKLLPQKLNEVFVAFMGRFNFSCFLGMLSPTGSGPLQSQILASHRGDVMLETKARESVWSQVRCVLSPTAALIDFEQIPKLEAHSTSLSTCAIKPLTYTGAVGLPTKTSFKATWASEALLMNEEAVIAAAAAEAVALARAALELAKDAAQMIRKSPSAQVEHVNLSETEGTGMTNHSVATETTPLEENVTLDESVHKDFSGSTYNETEVEEMEYCENIAVRSGRQTERRARRARAAEKAAAGVLTLKSGSSGKKKRSTLQEIDYSDPLHYLRGTTSTSRLLTAAEEVELSEGIQDLLKLERLQQDLAERNGCQPTFAQWAAAAGIDQKALRKRLNYGTFCKDKMITSNIRLVISIAKNYQHAGMNLQDLVQEGCRGLIKGAEKFDASKGFKFSTYAHWWIKQAVRKSLSEQSRTIRLPFHMVEATYRVREAKKQLYSENGRHPDHEEVAEASGLSMKRFAAVMLTPKAPRSLDQKIGINQTLKPSEVIADPDAETSEDILIKHFMREDLNKVLDTLNPREKRVVRWRFGLEDGRMKTLQEIGELMGVSRERIRQIESCAFRKLKSKKRTKNLQQYIISRRISDGCRWCIISDPFAKKAYQELESTLTTCSFSTSKPSMAVPATRTRSDTRRMSAPDRKACAGFDSKSKDRVHDHVRL</sequence>
<dbReference type="PROSITE" id="PS00716">
    <property type="entry name" value="SIGMA70_2"/>
    <property type="match status" value="1"/>
</dbReference>
<dbReference type="SMART" id="SM00575">
    <property type="entry name" value="ZnF_PMZ"/>
    <property type="match status" value="1"/>
</dbReference>
<dbReference type="Pfam" id="PF04542">
    <property type="entry name" value="Sigma70_r2"/>
    <property type="match status" value="1"/>
</dbReference>
<evidence type="ECO:0000313" key="12">
    <source>
        <dbReference type="EMBL" id="URE15720.1"/>
    </source>
</evidence>
<dbReference type="InterPro" id="IPR007624">
    <property type="entry name" value="RNA_pol_sigma70_r3"/>
</dbReference>
<dbReference type="InterPro" id="IPR031052">
    <property type="entry name" value="FHY3/FAR1"/>
</dbReference>
<comment type="similarity">
    <text evidence="1">Belongs to the FHY3/FAR1 family.</text>
</comment>
<keyword evidence="2" id="KW-0479">Metal-binding</keyword>
<dbReference type="PANTHER" id="PTHR31669">
    <property type="entry name" value="PROTEIN FAR1-RELATED SEQUENCE 10-RELATED"/>
    <property type="match status" value="1"/>
</dbReference>
<evidence type="ECO:0000256" key="8">
    <source>
        <dbReference type="ARBA" id="ARBA00023163"/>
    </source>
</evidence>
<dbReference type="PANTHER" id="PTHR31669:SF290">
    <property type="entry name" value="PROTEIN FAR1-RELATED SEQUENCE"/>
    <property type="match status" value="1"/>
</dbReference>
<evidence type="ECO:0000256" key="6">
    <source>
        <dbReference type="ARBA" id="ARBA00023082"/>
    </source>
</evidence>
<dbReference type="Gene3D" id="1.10.10.10">
    <property type="entry name" value="Winged helix-like DNA-binding domain superfamily/Winged helix DNA-binding domain"/>
    <property type="match status" value="2"/>
</dbReference>
<dbReference type="Pfam" id="PF04539">
    <property type="entry name" value="Sigma70_r3"/>
    <property type="match status" value="1"/>
</dbReference>
<dbReference type="Pfam" id="PF04545">
    <property type="entry name" value="Sigma70_r4"/>
    <property type="match status" value="1"/>
</dbReference>
<dbReference type="GO" id="GO:0003677">
    <property type="term" value="F:DNA binding"/>
    <property type="evidence" value="ECO:0007669"/>
    <property type="project" value="UniProtKB-KW"/>
</dbReference>
<dbReference type="InterPro" id="IPR013325">
    <property type="entry name" value="RNA_pol_sigma_r2"/>
</dbReference>
<dbReference type="GO" id="GO:0016987">
    <property type="term" value="F:sigma factor activity"/>
    <property type="evidence" value="ECO:0007669"/>
    <property type="project" value="UniProtKB-KW"/>
</dbReference>
<dbReference type="InterPro" id="IPR007630">
    <property type="entry name" value="RNA_pol_sigma70_r4"/>
</dbReference>
<dbReference type="InterPro" id="IPR000943">
    <property type="entry name" value="RNA_pol_sigma70"/>
</dbReference>
<keyword evidence="8" id="KW-0804">Transcription</keyword>
<keyword evidence="6" id="KW-0731">Sigma factor</keyword>
<dbReference type="Gene3D" id="1.10.601.10">
    <property type="entry name" value="RNA Polymerase Primary Sigma Factor"/>
    <property type="match status" value="1"/>
</dbReference>
<evidence type="ECO:0000256" key="10">
    <source>
        <dbReference type="SAM" id="MobiDB-lite"/>
    </source>
</evidence>
<keyword evidence="7" id="KW-0238">DNA-binding</keyword>
<reference evidence="12" key="1">
    <citation type="submission" date="2022-05" db="EMBL/GenBank/DDBJ databases">
        <title>The Musa troglodytarum L. genome provides insights into the mechanism of non-climacteric behaviour and enrichment of carotenoids.</title>
        <authorList>
            <person name="Wang J."/>
        </authorList>
    </citation>
    <scope>NUCLEOTIDE SEQUENCE</scope>
    <source>
        <tissue evidence="12">Leaf</tissue>
    </source>
</reference>
<evidence type="ECO:0000256" key="4">
    <source>
        <dbReference type="ARBA" id="ARBA00022833"/>
    </source>
</evidence>
<evidence type="ECO:0000256" key="1">
    <source>
        <dbReference type="ARBA" id="ARBA00005889"/>
    </source>
</evidence>
<dbReference type="InterPro" id="IPR013324">
    <property type="entry name" value="RNA_pol_sigma_r3/r4-like"/>
</dbReference>
<evidence type="ECO:0000256" key="5">
    <source>
        <dbReference type="ARBA" id="ARBA00023015"/>
    </source>
</evidence>
<evidence type="ECO:0000256" key="3">
    <source>
        <dbReference type="ARBA" id="ARBA00022771"/>
    </source>
</evidence>
<dbReference type="InterPro" id="IPR014284">
    <property type="entry name" value="RNA_pol_sigma-70_dom"/>
</dbReference>
<dbReference type="CDD" id="cd06171">
    <property type="entry name" value="Sigma70_r4"/>
    <property type="match status" value="1"/>
</dbReference>
<name>A0A9E7GJ99_9LILI</name>
<dbReference type="Pfam" id="PF03101">
    <property type="entry name" value="FAR1"/>
    <property type="match status" value="2"/>
</dbReference>
<dbReference type="Pfam" id="PF04434">
    <property type="entry name" value="SWIM"/>
    <property type="match status" value="1"/>
</dbReference>
<protein>
    <submittedName>
        <fullName evidence="12">SWIM zinc finger protein</fullName>
    </submittedName>
</protein>
<dbReference type="PRINTS" id="PR00046">
    <property type="entry name" value="SIGMA70FCT"/>
</dbReference>
<keyword evidence="3 9" id="KW-0863">Zinc-finger</keyword>
<dbReference type="EMBL" id="CP097509">
    <property type="protein sequence ID" value="URE15720.1"/>
    <property type="molecule type" value="Genomic_DNA"/>
</dbReference>
<dbReference type="InterPro" id="IPR036388">
    <property type="entry name" value="WH-like_DNA-bd_sf"/>
</dbReference>
<dbReference type="Proteomes" id="UP001055439">
    <property type="component" value="Chromosome 7"/>
</dbReference>
<evidence type="ECO:0000259" key="11">
    <source>
        <dbReference type="PROSITE" id="PS50966"/>
    </source>
</evidence>
<dbReference type="OrthoDB" id="1927586at2759"/>
<dbReference type="SUPFAM" id="SSF88946">
    <property type="entry name" value="Sigma2 domain of RNA polymerase sigma factors"/>
    <property type="match status" value="1"/>
</dbReference>
<evidence type="ECO:0000256" key="2">
    <source>
        <dbReference type="ARBA" id="ARBA00022723"/>
    </source>
</evidence>
<keyword evidence="13" id="KW-1185">Reference proteome</keyword>
<dbReference type="Pfam" id="PF10551">
    <property type="entry name" value="MULE"/>
    <property type="match status" value="1"/>
</dbReference>
<dbReference type="InterPro" id="IPR007627">
    <property type="entry name" value="RNA_pol_sigma70_r2"/>
</dbReference>
<organism evidence="12 13">
    <name type="scientific">Musa troglodytarum</name>
    <name type="common">fe'i banana</name>
    <dbReference type="NCBI Taxonomy" id="320322"/>
    <lineage>
        <taxon>Eukaryota</taxon>
        <taxon>Viridiplantae</taxon>
        <taxon>Streptophyta</taxon>
        <taxon>Embryophyta</taxon>
        <taxon>Tracheophyta</taxon>
        <taxon>Spermatophyta</taxon>
        <taxon>Magnoliopsida</taxon>
        <taxon>Liliopsida</taxon>
        <taxon>Zingiberales</taxon>
        <taxon>Musaceae</taxon>
        <taxon>Musa</taxon>
    </lineage>
</organism>
<accession>A0A9E7GJ99</accession>